<dbReference type="EMBL" id="JACGCM010002554">
    <property type="protein sequence ID" value="KAF6138762.1"/>
    <property type="molecule type" value="Genomic_DNA"/>
</dbReference>
<evidence type="ECO:0000313" key="1">
    <source>
        <dbReference type="EMBL" id="KAF6138762.1"/>
    </source>
</evidence>
<organism evidence="1 2">
    <name type="scientific">Kingdonia uniflora</name>
    <dbReference type="NCBI Taxonomy" id="39325"/>
    <lineage>
        <taxon>Eukaryota</taxon>
        <taxon>Viridiplantae</taxon>
        <taxon>Streptophyta</taxon>
        <taxon>Embryophyta</taxon>
        <taxon>Tracheophyta</taxon>
        <taxon>Spermatophyta</taxon>
        <taxon>Magnoliopsida</taxon>
        <taxon>Ranunculales</taxon>
        <taxon>Circaeasteraceae</taxon>
        <taxon>Kingdonia</taxon>
    </lineage>
</organism>
<reference evidence="1 2" key="1">
    <citation type="journal article" date="2020" name="IScience">
        <title>Genome Sequencing of the Endangered Kingdonia uniflora (Circaeasteraceae, Ranunculales) Reveals Potential Mechanisms of Evolutionary Specialization.</title>
        <authorList>
            <person name="Sun Y."/>
            <person name="Deng T."/>
            <person name="Zhang A."/>
            <person name="Moore M.J."/>
            <person name="Landis J.B."/>
            <person name="Lin N."/>
            <person name="Zhang H."/>
            <person name="Zhang X."/>
            <person name="Huang J."/>
            <person name="Zhang X."/>
            <person name="Sun H."/>
            <person name="Wang H."/>
        </authorList>
    </citation>
    <scope>NUCLEOTIDE SEQUENCE [LARGE SCALE GENOMIC DNA]</scope>
    <source>
        <strain evidence="1">TB1705</strain>
        <tissue evidence="1">Leaf</tissue>
    </source>
</reference>
<accession>A0A7J7L848</accession>
<evidence type="ECO:0000313" key="2">
    <source>
        <dbReference type="Proteomes" id="UP000541444"/>
    </source>
</evidence>
<name>A0A7J7L848_9MAGN</name>
<protein>
    <submittedName>
        <fullName evidence="1">Uncharacterized protein</fullName>
    </submittedName>
</protein>
<dbReference type="AlphaFoldDB" id="A0A7J7L848"/>
<proteinExistence type="predicted"/>
<keyword evidence="2" id="KW-1185">Reference proteome</keyword>
<dbReference type="Proteomes" id="UP000541444">
    <property type="component" value="Unassembled WGS sequence"/>
</dbReference>
<sequence>MVVESNYELDENTEDSHSEFSLYREDIHQLKCIAQTLQSSIEALSNAFKEYVSALPRGYSSSESARGATAAGLTLNMYLGLYLFAQKYQALSILQKYWFYKYYGVRHSIVKEEVKYSAYQRLRASERGNRRKTNDQATNLLILGRYHFDHHTVKTITWEPWLDSAVSETEDVLTANSYPVKGCYFKYQAETVNIT</sequence>
<gene>
    <name evidence="1" type="ORF">GIB67_040894</name>
</gene>
<comment type="caution">
    <text evidence="1">The sequence shown here is derived from an EMBL/GenBank/DDBJ whole genome shotgun (WGS) entry which is preliminary data.</text>
</comment>